<accession>A0A8J4UB45</accession>
<feature type="region of interest" description="Disordered" evidence="1">
    <location>
        <begin position="100"/>
        <end position="121"/>
    </location>
</feature>
<feature type="region of interest" description="Disordered" evidence="1">
    <location>
        <begin position="15"/>
        <end position="56"/>
    </location>
</feature>
<gene>
    <name evidence="2" type="primary">rnf185</name>
    <name evidence="2" type="ORF">DAT39_000840</name>
</gene>
<proteinExistence type="predicted"/>
<organism evidence="2 3">
    <name type="scientific">Clarias magur</name>
    <name type="common">Asian catfish</name>
    <name type="synonym">Macropteronotus magur</name>
    <dbReference type="NCBI Taxonomy" id="1594786"/>
    <lineage>
        <taxon>Eukaryota</taxon>
        <taxon>Metazoa</taxon>
        <taxon>Chordata</taxon>
        <taxon>Craniata</taxon>
        <taxon>Vertebrata</taxon>
        <taxon>Euteleostomi</taxon>
        <taxon>Actinopterygii</taxon>
        <taxon>Neopterygii</taxon>
        <taxon>Teleostei</taxon>
        <taxon>Ostariophysi</taxon>
        <taxon>Siluriformes</taxon>
        <taxon>Clariidae</taxon>
        <taxon>Clarias</taxon>
    </lineage>
</organism>
<keyword evidence="3" id="KW-1185">Reference proteome</keyword>
<evidence type="ECO:0000313" key="2">
    <source>
        <dbReference type="EMBL" id="KAF5909499.1"/>
    </source>
</evidence>
<comment type="caution">
    <text evidence="2">The sequence shown here is derived from an EMBL/GenBank/DDBJ whole genome shotgun (WGS) entry which is preliminary data.</text>
</comment>
<dbReference type="AlphaFoldDB" id="A0A8J4UB45"/>
<evidence type="ECO:0000256" key="1">
    <source>
        <dbReference type="SAM" id="MobiDB-lite"/>
    </source>
</evidence>
<feature type="non-terminal residue" evidence="2">
    <location>
        <position position="121"/>
    </location>
</feature>
<name>A0A8J4UB45_CLAMG</name>
<evidence type="ECO:0000313" key="3">
    <source>
        <dbReference type="Proteomes" id="UP000727407"/>
    </source>
</evidence>
<dbReference type="Proteomes" id="UP000727407">
    <property type="component" value="Unassembled WGS sequence"/>
</dbReference>
<sequence length="121" mass="13750">MTVSKACDAAVKFQHFPRSDPTAPGNRAEATPCFPHNAPPSEHQSHAHCPGEPPRHFSLLRPRAQQCDAILDQSERQEKQDTPLYFLFLFFPHVSDCHSLSFRERTPPRPQGQRPEPENRG</sequence>
<reference evidence="2" key="1">
    <citation type="submission" date="2020-07" db="EMBL/GenBank/DDBJ databases">
        <title>Clarias magur genome sequencing, assembly and annotation.</title>
        <authorList>
            <person name="Kushwaha B."/>
            <person name="Kumar R."/>
            <person name="Das P."/>
            <person name="Joshi C.G."/>
            <person name="Kumar D."/>
            <person name="Nagpure N.S."/>
            <person name="Pandey M."/>
            <person name="Agarwal S."/>
            <person name="Srivastava S."/>
            <person name="Singh M."/>
            <person name="Sahoo L."/>
            <person name="Jayasankar P."/>
            <person name="Meher P.K."/>
            <person name="Koringa P.G."/>
            <person name="Iquebal M.A."/>
            <person name="Das S.P."/>
            <person name="Bit A."/>
            <person name="Patnaik S."/>
            <person name="Patel N."/>
            <person name="Shah T.M."/>
            <person name="Hinsu A."/>
            <person name="Jena J.K."/>
        </authorList>
    </citation>
    <scope>NUCLEOTIDE SEQUENCE</scope>
    <source>
        <strain evidence="2">CIFAMagur01</strain>
        <tissue evidence="2">Testis</tissue>
    </source>
</reference>
<dbReference type="EMBL" id="QNUK01000004">
    <property type="protein sequence ID" value="KAF5909499.1"/>
    <property type="molecule type" value="Genomic_DNA"/>
</dbReference>
<protein>
    <submittedName>
        <fullName evidence="2">E3 ubiquitin-protein ligase</fullName>
    </submittedName>
</protein>